<dbReference type="KEGG" id="ptv:AA957_22805"/>
<reference evidence="1 2" key="1">
    <citation type="journal article" date="2015" name="Genome Announc.">
        <title>Complete Genome Sequence of the Rhizobacterium Pseudomonas trivialis Strain IHBB745 with Multiple Plant Growth-Promoting Activities and Tolerance to Desiccation and Alkalinity.</title>
        <authorList>
            <person name="Gulati A."/>
            <person name="Swarnkar M.K."/>
            <person name="Vyas P."/>
            <person name="Rahi P."/>
            <person name="Thakur R."/>
            <person name="Thakur N."/>
            <person name="Singh A.K."/>
        </authorList>
    </citation>
    <scope>NUCLEOTIDE SEQUENCE [LARGE SCALE GENOMIC DNA]</scope>
    <source>
        <strain evidence="2">745</strain>
    </source>
</reference>
<protein>
    <submittedName>
        <fullName evidence="1">Uncharacterized protein</fullName>
    </submittedName>
</protein>
<organism evidence="1 2">
    <name type="scientific">Pseudomonas trivialis</name>
    <dbReference type="NCBI Taxonomy" id="200450"/>
    <lineage>
        <taxon>Bacteria</taxon>
        <taxon>Pseudomonadati</taxon>
        <taxon>Pseudomonadota</taxon>
        <taxon>Gammaproteobacteria</taxon>
        <taxon>Pseudomonadales</taxon>
        <taxon>Pseudomonadaceae</taxon>
        <taxon>Pseudomonas</taxon>
    </lineage>
</organism>
<accession>A0A0H5ACW9</accession>
<gene>
    <name evidence="1" type="ORF">AA957_22805</name>
</gene>
<reference evidence="2" key="2">
    <citation type="submission" date="2015-05" db="EMBL/GenBank/DDBJ databases">
        <authorList>
            <person name="Swarnkar M.K."/>
            <person name="Vyas P."/>
            <person name="Rahi P."/>
            <person name="Thakur R."/>
            <person name="Thakur N."/>
            <person name="Singh A.K."/>
            <person name="Gulati A."/>
        </authorList>
    </citation>
    <scope>NUCLEOTIDE SEQUENCE [LARGE SCALE GENOMIC DNA]</scope>
    <source>
        <strain evidence="2">745</strain>
    </source>
</reference>
<evidence type="ECO:0000313" key="1">
    <source>
        <dbReference type="EMBL" id="AKS08841.1"/>
    </source>
</evidence>
<dbReference type="Proteomes" id="UP000036608">
    <property type="component" value="Chromosome"/>
</dbReference>
<dbReference type="EMBL" id="CP011507">
    <property type="protein sequence ID" value="AKS08841.1"/>
    <property type="molecule type" value="Genomic_DNA"/>
</dbReference>
<dbReference type="AlphaFoldDB" id="A0A0H5ACW9"/>
<name>A0A0H5ACW9_9PSED</name>
<evidence type="ECO:0000313" key="2">
    <source>
        <dbReference type="Proteomes" id="UP000036608"/>
    </source>
</evidence>
<proteinExistence type="predicted"/>
<sequence>MAADRALFGMRYRIVFKHDEVESLRVAHSTTTITVGRLAPCLAGLLTARTLQAVFPEFME</sequence>
<dbReference type="PATRIC" id="fig|200450.3.peg.4692"/>